<feature type="chain" id="PRO_5019815384" evidence="1">
    <location>
        <begin position="25"/>
        <end position="176"/>
    </location>
</feature>
<dbReference type="AlphaFoldDB" id="A0A482IRR3"/>
<proteinExistence type="predicted"/>
<dbReference type="OrthoDB" id="8963598at2"/>
<evidence type="ECO:0000313" key="3">
    <source>
        <dbReference type="Proteomes" id="UP000253772"/>
    </source>
</evidence>
<dbReference type="Proteomes" id="UP000253772">
    <property type="component" value="Chromosome c1"/>
</dbReference>
<accession>A0A482IRR3</accession>
<keyword evidence="1" id="KW-0732">Signal</keyword>
<evidence type="ECO:0000256" key="1">
    <source>
        <dbReference type="SAM" id="SignalP"/>
    </source>
</evidence>
<reference evidence="2 3" key="1">
    <citation type="submission" date="2019-03" db="EMBL/GenBank/DDBJ databases">
        <title>Comparative insights into the high quality Complete genome sequence of highly metal resistant Cupriavidus metallidurans strain BS1 isolated from a gold-copper mine.</title>
        <authorList>
            <person name="Mazhar H.S."/>
            <person name="Rensing C."/>
        </authorList>
    </citation>
    <scope>NUCLEOTIDE SEQUENCE [LARGE SCALE GENOMIC DNA]</scope>
    <source>
        <strain evidence="2 3">BS1</strain>
    </source>
</reference>
<organism evidence="2 3">
    <name type="scientific">Cupriavidus metallidurans</name>
    <dbReference type="NCBI Taxonomy" id="119219"/>
    <lineage>
        <taxon>Bacteria</taxon>
        <taxon>Pseudomonadati</taxon>
        <taxon>Pseudomonadota</taxon>
        <taxon>Betaproteobacteria</taxon>
        <taxon>Burkholderiales</taxon>
        <taxon>Burkholderiaceae</taxon>
        <taxon>Cupriavidus</taxon>
    </lineage>
</organism>
<feature type="signal peptide" evidence="1">
    <location>
        <begin position="1"/>
        <end position="24"/>
    </location>
</feature>
<name>A0A482IRR3_9BURK</name>
<dbReference type="EMBL" id="CP037900">
    <property type="protein sequence ID" value="QBP10592.1"/>
    <property type="molecule type" value="Genomic_DNA"/>
</dbReference>
<gene>
    <name evidence="2" type="ORF">DDF84_012955</name>
</gene>
<dbReference type="RefSeq" id="WP_024569912.1">
    <property type="nucleotide sequence ID" value="NZ_CP037900.1"/>
</dbReference>
<evidence type="ECO:0000313" key="2">
    <source>
        <dbReference type="EMBL" id="QBP10592.1"/>
    </source>
</evidence>
<protein>
    <submittedName>
        <fullName evidence="2">Uncharacterized protein</fullName>
    </submittedName>
</protein>
<sequence>MQARLLFRLAVCLATAMLAPLPLAAQTLAPTNGSAAMADSVVSRLVAWRARTDQPVTLSSLTAFEWDSFSVVRAAAGDPMANCSREGLVPCGPDLHPPPGSMIQVLRFERAGRSVYQERIMVTSANFADPLPTAVPRAQATLVTCPDEQGVPLWCVQTPRKSEQKPPQGLRSLDGG</sequence>